<dbReference type="AlphaFoldDB" id="A0A9E8HPW6"/>
<evidence type="ECO:0000256" key="4">
    <source>
        <dbReference type="PROSITE-ProRule" id="PRU00335"/>
    </source>
</evidence>
<keyword evidence="7" id="KW-1185">Reference proteome</keyword>
<evidence type="ECO:0000256" key="2">
    <source>
        <dbReference type="ARBA" id="ARBA00023125"/>
    </source>
</evidence>
<evidence type="ECO:0000256" key="1">
    <source>
        <dbReference type="ARBA" id="ARBA00023015"/>
    </source>
</evidence>
<dbReference type="RefSeq" id="WP_251812476.1">
    <property type="nucleotide sequence ID" value="NZ_CP101527.1"/>
</dbReference>
<dbReference type="EMBL" id="CP101527">
    <property type="protein sequence ID" value="UZW74351.1"/>
    <property type="molecule type" value="Genomic_DNA"/>
</dbReference>
<dbReference type="Proteomes" id="UP001164472">
    <property type="component" value="Chromosome"/>
</dbReference>
<keyword evidence="1" id="KW-0805">Transcription regulation</keyword>
<dbReference type="InterPro" id="IPR001647">
    <property type="entry name" value="HTH_TetR"/>
</dbReference>
<dbReference type="InterPro" id="IPR036271">
    <property type="entry name" value="Tet_transcr_reg_TetR-rel_C_sf"/>
</dbReference>
<dbReference type="InterPro" id="IPR009057">
    <property type="entry name" value="Homeodomain-like_sf"/>
</dbReference>
<dbReference type="SUPFAM" id="SSF48498">
    <property type="entry name" value="Tetracyclin repressor-like, C-terminal domain"/>
    <property type="match status" value="1"/>
</dbReference>
<dbReference type="InterPro" id="IPR050109">
    <property type="entry name" value="HTH-type_TetR-like_transc_reg"/>
</dbReference>
<dbReference type="Pfam" id="PF13305">
    <property type="entry name" value="TetR_C_33"/>
    <property type="match status" value="1"/>
</dbReference>
<accession>A0A9E8HPW6</accession>
<feature type="DNA-binding region" description="H-T-H motif" evidence="4">
    <location>
        <begin position="25"/>
        <end position="44"/>
    </location>
</feature>
<dbReference type="PANTHER" id="PTHR30055">
    <property type="entry name" value="HTH-TYPE TRANSCRIPTIONAL REGULATOR RUTR"/>
    <property type="match status" value="1"/>
</dbReference>
<keyword evidence="2 4" id="KW-0238">DNA-binding</keyword>
<gene>
    <name evidence="6" type="ORF">NNL22_15180</name>
</gene>
<dbReference type="Gene3D" id="1.10.357.10">
    <property type="entry name" value="Tetracycline Repressor, domain 2"/>
    <property type="match status" value="1"/>
</dbReference>
<name>A0A9E8HPW6_9ALTE</name>
<evidence type="ECO:0000313" key="6">
    <source>
        <dbReference type="EMBL" id="UZW74351.1"/>
    </source>
</evidence>
<dbReference type="Pfam" id="PF00440">
    <property type="entry name" value="TetR_N"/>
    <property type="match status" value="1"/>
</dbReference>
<sequence length="192" mass="21639">MLDTKGKILSAACDIYLEHGSKGMSMRKVASKAGITPTAIYRHYDSKEALHHQVLMDGFRKFGSYLYPTIAGASPLEQLNQAADAFFRFATEQTRYYELLFLTMDSTNEIKVDKVLQREALATYQFIINSVKACMSAGILKDDNPEEVAMLLLSACNGFFGLYVSKKFEGTQQEMKAKYDRIYQRILRGLAA</sequence>
<evidence type="ECO:0000256" key="3">
    <source>
        <dbReference type="ARBA" id="ARBA00023163"/>
    </source>
</evidence>
<dbReference type="InterPro" id="IPR025996">
    <property type="entry name" value="MT1864/Rv1816-like_C"/>
</dbReference>
<dbReference type="GO" id="GO:0000976">
    <property type="term" value="F:transcription cis-regulatory region binding"/>
    <property type="evidence" value="ECO:0007669"/>
    <property type="project" value="TreeGrafter"/>
</dbReference>
<dbReference type="PRINTS" id="PR00455">
    <property type="entry name" value="HTHTETR"/>
</dbReference>
<dbReference type="GO" id="GO:0003700">
    <property type="term" value="F:DNA-binding transcription factor activity"/>
    <property type="evidence" value="ECO:0007669"/>
    <property type="project" value="TreeGrafter"/>
</dbReference>
<dbReference type="KEGG" id="asem:NNL22_15180"/>
<dbReference type="SUPFAM" id="SSF46689">
    <property type="entry name" value="Homeodomain-like"/>
    <property type="match status" value="1"/>
</dbReference>
<protein>
    <submittedName>
        <fullName evidence="6">TetR/AcrR family transcriptional regulator</fullName>
    </submittedName>
</protein>
<evidence type="ECO:0000259" key="5">
    <source>
        <dbReference type="PROSITE" id="PS50977"/>
    </source>
</evidence>
<keyword evidence="3" id="KW-0804">Transcription</keyword>
<organism evidence="6 7">
    <name type="scientific">Alkalimarinus sediminis</name>
    <dbReference type="NCBI Taxonomy" id="1632866"/>
    <lineage>
        <taxon>Bacteria</taxon>
        <taxon>Pseudomonadati</taxon>
        <taxon>Pseudomonadota</taxon>
        <taxon>Gammaproteobacteria</taxon>
        <taxon>Alteromonadales</taxon>
        <taxon>Alteromonadaceae</taxon>
        <taxon>Alkalimarinus</taxon>
    </lineage>
</organism>
<feature type="domain" description="HTH tetR-type" evidence="5">
    <location>
        <begin position="2"/>
        <end position="62"/>
    </location>
</feature>
<proteinExistence type="predicted"/>
<dbReference type="PROSITE" id="PS50977">
    <property type="entry name" value="HTH_TETR_2"/>
    <property type="match status" value="1"/>
</dbReference>
<reference evidence="6" key="1">
    <citation type="submission" date="2022-07" db="EMBL/GenBank/DDBJ databases">
        <title>Alkalimarinus sp. nov., isolated from gut of a Alitta virens.</title>
        <authorList>
            <person name="Yang A.I."/>
            <person name="Shin N.-R."/>
        </authorList>
    </citation>
    <scope>NUCLEOTIDE SEQUENCE</scope>
    <source>
        <strain evidence="6">FA028</strain>
    </source>
</reference>
<dbReference type="PANTHER" id="PTHR30055:SF212">
    <property type="entry name" value="TETR-FAMILY FAMILY TRANSCRIPTIONAL REGULATOR"/>
    <property type="match status" value="1"/>
</dbReference>
<evidence type="ECO:0000313" key="7">
    <source>
        <dbReference type="Proteomes" id="UP001164472"/>
    </source>
</evidence>